<dbReference type="Proteomes" id="UP000639772">
    <property type="component" value="Chromosome 7"/>
</dbReference>
<dbReference type="GO" id="GO:0007034">
    <property type="term" value="P:vacuolar transport"/>
    <property type="evidence" value="ECO:0007669"/>
    <property type="project" value="InterPro"/>
</dbReference>
<evidence type="ECO:0000313" key="1">
    <source>
        <dbReference type="EMBL" id="KAG0475737.1"/>
    </source>
</evidence>
<reference evidence="1 2" key="1">
    <citation type="journal article" date="2020" name="Nat. Food">
        <title>A phased Vanilla planifolia genome enables genetic improvement of flavour and production.</title>
        <authorList>
            <person name="Hasing T."/>
            <person name="Tang H."/>
            <person name="Brym M."/>
            <person name="Khazi F."/>
            <person name="Huang T."/>
            <person name="Chambers A.H."/>
        </authorList>
    </citation>
    <scope>NUCLEOTIDE SEQUENCE [LARGE SCALE GENOMIC DNA]</scope>
    <source>
        <tissue evidence="1">Leaf</tissue>
    </source>
</reference>
<comment type="caution">
    <text evidence="1">The sequence shown here is derived from an EMBL/GenBank/DDBJ whole genome shotgun (WGS) entry which is preliminary data.</text>
</comment>
<dbReference type="PANTHER" id="PTHR10476">
    <property type="entry name" value="CHARGED MULTIVESICULAR BODY PROTEIN"/>
    <property type="match status" value="1"/>
</dbReference>
<name>A0A835QXR0_VANPL</name>
<proteinExistence type="predicted"/>
<evidence type="ECO:0000313" key="2">
    <source>
        <dbReference type="Proteomes" id="UP000639772"/>
    </source>
</evidence>
<sequence length="104" mass="11582">MDGARIYAENSIRKRSEQMNYLRLTSRLDAVVARLDTQAKMQVIGKSMGSIVKALDSALATGNLQKMSETMDQFERQFVNMEVQAEFMEGAMAGSTSLSTLKPR</sequence>
<dbReference type="Gene3D" id="6.10.140.1230">
    <property type="match status" value="1"/>
</dbReference>
<dbReference type="AlphaFoldDB" id="A0A835QXR0"/>
<dbReference type="OrthoDB" id="10266568at2759"/>
<dbReference type="EMBL" id="JADCNM010000007">
    <property type="protein sequence ID" value="KAG0475737.1"/>
    <property type="molecule type" value="Genomic_DNA"/>
</dbReference>
<gene>
    <name evidence="1" type="ORF">HPP92_015423</name>
</gene>
<dbReference type="InterPro" id="IPR005024">
    <property type="entry name" value="Snf7_fam"/>
</dbReference>
<organism evidence="1 2">
    <name type="scientific">Vanilla planifolia</name>
    <name type="common">Vanilla</name>
    <dbReference type="NCBI Taxonomy" id="51239"/>
    <lineage>
        <taxon>Eukaryota</taxon>
        <taxon>Viridiplantae</taxon>
        <taxon>Streptophyta</taxon>
        <taxon>Embryophyta</taxon>
        <taxon>Tracheophyta</taxon>
        <taxon>Spermatophyta</taxon>
        <taxon>Magnoliopsida</taxon>
        <taxon>Liliopsida</taxon>
        <taxon>Asparagales</taxon>
        <taxon>Orchidaceae</taxon>
        <taxon>Vanilloideae</taxon>
        <taxon>Vanilleae</taxon>
        <taxon>Vanilla</taxon>
    </lineage>
</organism>
<protein>
    <submittedName>
        <fullName evidence="1">Uncharacterized protein</fullName>
    </submittedName>
</protein>
<accession>A0A835QXR0</accession>